<sequence>MPSWFSSGNTGWILQPDVVIHSSIFDPVRAQPKLDRVLGSGSWYLELPALSDRYELYVKQPLSQDVVGMVNSIAAGDDIFYYQGY</sequence>
<organism evidence="1 2">
    <name type="scientific">Fusarium decemcellulare</name>
    <dbReference type="NCBI Taxonomy" id="57161"/>
    <lineage>
        <taxon>Eukaryota</taxon>
        <taxon>Fungi</taxon>
        <taxon>Dikarya</taxon>
        <taxon>Ascomycota</taxon>
        <taxon>Pezizomycotina</taxon>
        <taxon>Sordariomycetes</taxon>
        <taxon>Hypocreomycetidae</taxon>
        <taxon>Hypocreales</taxon>
        <taxon>Nectriaceae</taxon>
        <taxon>Fusarium</taxon>
        <taxon>Fusarium decemcellulare species complex</taxon>
    </lineage>
</organism>
<keyword evidence="2" id="KW-1185">Reference proteome</keyword>
<reference evidence="1" key="1">
    <citation type="submission" date="2022-08" db="EMBL/GenBank/DDBJ databases">
        <title>Genome Sequence of Fusarium decemcellulare.</title>
        <authorList>
            <person name="Buettner E."/>
        </authorList>
    </citation>
    <scope>NUCLEOTIDE SEQUENCE</scope>
    <source>
        <strain evidence="1">Babe19</strain>
    </source>
</reference>
<gene>
    <name evidence="1" type="ORF">NM208_g10525</name>
</gene>
<name>A0ACC1RXS2_9HYPO</name>
<protein>
    <submittedName>
        <fullName evidence="1">Uncharacterized protein</fullName>
    </submittedName>
</protein>
<accession>A0ACC1RXS2</accession>
<proteinExistence type="predicted"/>
<evidence type="ECO:0000313" key="1">
    <source>
        <dbReference type="EMBL" id="KAJ3527799.1"/>
    </source>
</evidence>
<comment type="caution">
    <text evidence="1">The sequence shown here is derived from an EMBL/GenBank/DDBJ whole genome shotgun (WGS) entry which is preliminary data.</text>
</comment>
<evidence type="ECO:0000313" key="2">
    <source>
        <dbReference type="Proteomes" id="UP001148629"/>
    </source>
</evidence>
<dbReference type="Proteomes" id="UP001148629">
    <property type="component" value="Unassembled WGS sequence"/>
</dbReference>
<dbReference type="EMBL" id="JANRMS010001504">
    <property type="protein sequence ID" value="KAJ3527799.1"/>
    <property type="molecule type" value="Genomic_DNA"/>
</dbReference>